<feature type="signal peptide" evidence="2">
    <location>
        <begin position="1"/>
        <end position="31"/>
    </location>
</feature>
<feature type="chain" id="PRO_5045065592" description="Lipoprotein" evidence="2">
    <location>
        <begin position="32"/>
        <end position="237"/>
    </location>
</feature>
<evidence type="ECO:0000256" key="2">
    <source>
        <dbReference type="SAM" id="SignalP"/>
    </source>
</evidence>
<name>A0ABW6XX03_9ACTN</name>
<sequence length="237" mass="24691">MTSERSTTGKTRRVGGVLAAALCALALTACGTEGAREAAAGAAMAATPTASPTPTAARPDPMDDPGLTVEEHRDALAFMRLVTEVAAPCEGSSKGLPAGSPSMQPPPRPGDSGVPVPVEDLPPLGDTSWNFERVRQEVELGDTEKCAALRHGSRIAKALDGSGDPTAAHVEKALAEIGYNLPYRLHGPEEAGGRVRFTLDLRGGELCLDGAYDGTRTTFDPYGVHPAVYCTDVKRRG</sequence>
<evidence type="ECO:0008006" key="5">
    <source>
        <dbReference type="Google" id="ProtNLM"/>
    </source>
</evidence>
<feature type="region of interest" description="Disordered" evidence="1">
    <location>
        <begin position="34"/>
        <end position="68"/>
    </location>
</feature>
<feature type="compositionally biased region" description="Low complexity" evidence="1">
    <location>
        <begin position="34"/>
        <end position="57"/>
    </location>
</feature>
<reference evidence="3 4" key="1">
    <citation type="submission" date="2024-10" db="EMBL/GenBank/DDBJ databases">
        <title>The Natural Products Discovery Center: Release of the First 8490 Sequenced Strains for Exploring Actinobacteria Biosynthetic Diversity.</title>
        <authorList>
            <person name="Kalkreuter E."/>
            <person name="Kautsar S.A."/>
            <person name="Yang D."/>
            <person name="Bader C.D."/>
            <person name="Teijaro C.N."/>
            <person name="Fluegel L."/>
            <person name="Davis C.M."/>
            <person name="Simpson J.R."/>
            <person name="Lauterbach L."/>
            <person name="Steele A.D."/>
            <person name="Gui C."/>
            <person name="Meng S."/>
            <person name="Li G."/>
            <person name="Viehrig K."/>
            <person name="Ye F."/>
            <person name="Su P."/>
            <person name="Kiefer A.F."/>
            <person name="Nichols A."/>
            <person name="Cepeda A.J."/>
            <person name="Yan W."/>
            <person name="Fan B."/>
            <person name="Jiang Y."/>
            <person name="Adhikari A."/>
            <person name="Zheng C.-J."/>
            <person name="Schuster L."/>
            <person name="Cowan T.M."/>
            <person name="Smanski M.J."/>
            <person name="Chevrette M.G."/>
            <person name="De Carvalho L.P.S."/>
            <person name="Shen B."/>
        </authorList>
    </citation>
    <scope>NUCLEOTIDE SEQUENCE [LARGE SCALE GENOMIC DNA]</scope>
    <source>
        <strain evidence="3 4">NPDC012605</strain>
    </source>
</reference>
<proteinExistence type="predicted"/>
<dbReference type="Proteomes" id="UP001602370">
    <property type="component" value="Unassembled WGS sequence"/>
</dbReference>
<evidence type="ECO:0000256" key="1">
    <source>
        <dbReference type="SAM" id="MobiDB-lite"/>
    </source>
</evidence>
<dbReference type="EMBL" id="JBIBDZ010000008">
    <property type="protein sequence ID" value="MFF5921912.1"/>
    <property type="molecule type" value="Genomic_DNA"/>
</dbReference>
<keyword evidence="2" id="KW-0732">Signal</keyword>
<comment type="caution">
    <text evidence="3">The sequence shown here is derived from an EMBL/GenBank/DDBJ whole genome shotgun (WGS) entry which is preliminary data.</text>
</comment>
<accession>A0ABW6XX03</accession>
<evidence type="ECO:0000313" key="4">
    <source>
        <dbReference type="Proteomes" id="UP001602370"/>
    </source>
</evidence>
<keyword evidence="4" id="KW-1185">Reference proteome</keyword>
<gene>
    <name evidence="3" type="ORF">ACFY8C_26710</name>
</gene>
<dbReference type="RefSeq" id="WP_388309235.1">
    <property type="nucleotide sequence ID" value="NZ_JBIBDZ010000008.1"/>
</dbReference>
<dbReference type="PROSITE" id="PS51257">
    <property type="entry name" value="PROKAR_LIPOPROTEIN"/>
    <property type="match status" value="1"/>
</dbReference>
<feature type="region of interest" description="Disordered" evidence="1">
    <location>
        <begin position="90"/>
        <end position="115"/>
    </location>
</feature>
<organism evidence="3 4">
    <name type="scientific">Streptomyces flavochromogenes</name>
    <dbReference type="NCBI Taxonomy" id="68199"/>
    <lineage>
        <taxon>Bacteria</taxon>
        <taxon>Bacillati</taxon>
        <taxon>Actinomycetota</taxon>
        <taxon>Actinomycetes</taxon>
        <taxon>Kitasatosporales</taxon>
        <taxon>Streptomycetaceae</taxon>
        <taxon>Streptomyces</taxon>
    </lineage>
</organism>
<evidence type="ECO:0000313" key="3">
    <source>
        <dbReference type="EMBL" id="MFF5921912.1"/>
    </source>
</evidence>
<protein>
    <recommendedName>
        <fullName evidence="5">Lipoprotein</fullName>
    </recommendedName>
</protein>